<feature type="domain" description="J" evidence="3">
    <location>
        <begin position="9"/>
        <end position="73"/>
    </location>
</feature>
<dbReference type="GO" id="GO:0051087">
    <property type="term" value="F:protein-folding chaperone binding"/>
    <property type="evidence" value="ECO:0007669"/>
    <property type="project" value="TreeGrafter"/>
</dbReference>
<dbReference type="PANTHER" id="PTHR44360">
    <property type="entry name" value="DNAJ HOMOLOG SUBFAMILY B MEMBER 9"/>
    <property type="match status" value="1"/>
</dbReference>
<dbReference type="SUPFAM" id="SSF46565">
    <property type="entry name" value="Chaperone J-domain"/>
    <property type="match status" value="1"/>
</dbReference>
<dbReference type="SMART" id="SM00271">
    <property type="entry name" value="DnaJ"/>
    <property type="match status" value="1"/>
</dbReference>
<dbReference type="PANTHER" id="PTHR44360:SF1">
    <property type="entry name" value="DNAJ HOMOLOG SUBFAMILY B MEMBER 9"/>
    <property type="match status" value="1"/>
</dbReference>
<dbReference type="AlphaFoldDB" id="A0AAT9GHF8"/>
<dbReference type="Pfam" id="PF00226">
    <property type="entry name" value="DnaJ"/>
    <property type="match status" value="1"/>
</dbReference>
<organism evidence="4">
    <name type="scientific">Sediminibacterium sp. KACHI17</name>
    <dbReference type="NCBI Taxonomy" id="1751071"/>
    <lineage>
        <taxon>Bacteria</taxon>
        <taxon>Pseudomonadati</taxon>
        <taxon>Bacteroidota</taxon>
        <taxon>Chitinophagia</taxon>
        <taxon>Chitinophagales</taxon>
        <taxon>Chitinophagaceae</taxon>
        <taxon>Sediminibacterium</taxon>
    </lineage>
</organism>
<dbReference type="EMBL" id="AP029612">
    <property type="protein sequence ID" value="BFG69943.1"/>
    <property type="molecule type" value="Genomic_DNA"/>
</dbReference>
<dbReference type="CDD" id="cd06257">
    <property type="entry name" value="DnaJ"/>
    <property type="match status" value="1"/>
</dbReference>
<dbReference type="PROSITE" id="PS00636">
    <property type="entry name" value="DNAJ_1"/>
    <property type="match status" value="1"/>
</dbReference>
<reference evidence="4" key="1">
    <citation type="submission" date="2024-02" db="EMBL/GenBank/DDBJ databases">
        <title>Sediminibacterium planktonica sp. nov. and Sediminibacterium longus sp. nov., isolated from surface lake and river water.</title>
        <authorList>
            <person name="Watanabe K."/>
            <person name="Takemine S."/>
            <person name="Ishii Y."/>
            <person name="Ogata Y."/>
            <person name="Shindo C."/>
            <person name="Suda W."/>
        </authorList>
    </citation>
    <scope>NUCLEOTIDE SEQUENCE</scope>
    <source>
        <strain evidence="4">KACHI17</strain>
    </source>
</reference>
<sequence length="214" mass="25414">MPSLMPNKDYYQILRVPPTASMAEIKKSYRLLAMEFHPDKNPSILAAEQFSLIKEAYAILSNTAERKKYDRIRFSDNRVTARIATTPEEVRDMSKELVRRIKLLNPDRINRDKLVSDIEAVLSVYHIQLLEQWKDKQQTLLLIQDILYCLQYVDRSDCLQLTNTLYAIYGLDDEAKKQITQFLRSYQRNHYWEKYKMILALIMAILVCYFIYRS</sequence>
<accession>A0AAT9GHF8</accession>
<dbReference type="InterPro" id="IPR051948">
    <property type="entry name" value="Hsp70_co-chaperone_J-domain"/>
</dbReference>
<keyword evidence="2" id="KW-0812">Transmembrane</keyword>
<dbReference type="GO" id="GO:0051787">
    <property type="term" value="F:misfolded protein binding"/>
    <property type="evidence" value="ECO:0007669"/>
    <property type="project" value="TreeGrafter"/>
</dbReference>
<name>A0AAT9GHF8_9BACT</name>
<evidence type="ECO:0000256" key="2">
    <source>
        <dbReference type="SAM" id="Phobius"/>
    </source>
</evidence>
<dbReference type="InterPro" id="IPR018253">
    <property type="entry name" value="DnaJ_domain_CS"/>
</dbReference>
<dbReference type="GO" id="GO:0036503">
    <property type="term" value="P:ERAD pathway"/>
    <property type="evidence" value="ECO:0007669"/>
    <property type="project" value="TreeGrafter"/>
</dbReference>
<evidence type="ECO:0000256" key="1">
    <source>
        <dbReference type="ARBA" id="ARBA00023186"/>
    </source>
</evidence>
<evidence type="ECO:0000313" key="4">
    <source>
        <dbReference type="EMBL" id="BFG69943.1"/>
    </source>
</evidence>
<dbReference type="PRINTS" id="PR00625">
    <property type="entry name" value="JDOMAIN"/>
</dbReference>
<proteinExistence type="predicted"/>
<dbReference type="PROSITE" id="PS50076">
    <property type="entry name" value="DNAJ_2"/>
    <property type="match status" value="1"/>
</dbReference>
<protein>
    <recommendedName>
        <fullName evidence="3">J domain-containing protein</fullName>
    </recommendedName>
</protein>
<dbReference type="InterPro" id="IPR036869">
    <property type="entry name" value="J_dom_sf"/>
</dbReference>
<gene>
    <name evidence="4" type="ORF">KACHI17_08240</name>
</gene>
<dbReference type="Gene3D" id="1.10.287.110">
    <property type="entry name" value="DnaJ domain"/>
    <property type="match status" value="1"/>
</dbReference>
<dbReference type="InterPro" id="IPR001623">
    <property type="entry name" value="DnaJ_domain"/>
</dbReference>
<keyword evidence="2" id="KW-0472">Membrane</keyword>
<feature type="transmembrane region" description="Helical" evidence="2">
    <location>
        <begin position="195"/>
        <end position="212"/>
    </location>
</feature>
<keyword evidence="2" id="KW-1133">Transmembrane helix</keyword>
<evidence type="ECO:0000259" key="3">
    <source>
        <dbReference type="PROSITE" id="PS50076"/>
    </source>
</evidence>
<keyword evidence="1" id="KW-0143">Chaperone</keyword>